<name>A0A9Y2NPA7_9PSEU</name>
<organism evidence="2 3">
    <name type="scientific">Amycolatopsis mongoliensis</name>
    <dbReference type="NCBI Taxonomy" id="715475"/>
    <lineage>
        <taxon>Bacteria</taxon>
        <taxon>Bacillati</taxon>
        <taxon>Actinomycetota</taxon>
        <taxon>Actinomycetes</taxon>
        <taxon>Pseudonocardiales</taxon>
        <taxon>Pseudonocardiaceae</taxon>
        <taxon>Amycolatopsis</taxon>
    </lineage>
</organism>
<dbReference type="KEGG" id="amog:QRX60_23790"/>
<evidence type="ECO:0000313" key="2">
    <source>
        <dbReference type="EMBL" id="WIY06723.1"/>
    </source>
</evidence>
<gene>
    <name evidence="2" type="ORF">QRX60_23790</name>
</gene>
<reference evidence="2 3" key="1">
    <citation type="submission" date="2023-06" db="EMBL/GenBank/DDBJ databases">
        <authorList>
            <person name="Oyuntsetseg B."/>
            <person name="Kim S.B."/>
        </authorList>
    </citation>
    <scope>NUCLEOTIDE SEQUENCE [LARGE SCALE GENOMIC DNA]</scope>
    <source>
        <strain evidence="2 3">4-36</strain>
    </source>
</reference>
<evidence type="ECO:0000313" key="3">
    <source>
        <dbReference type="Proteomes" id="UP001239397"/>
    </source>
</evidence>
<dbReference type="AlphaFoldDB" id="A0A9Y2NPA7"/>
<dbReference type="Proteomes" id="UP001239397">
    <property type="component" value="Chromosome"/>
</dbReference>
<dbReference type="RefSeq" id="WP_286002980.1">
    <property type="nucleotide sequence ID" value="NZ_CP127295.1"/>
</dbReference>
<proteinExistence type="predicted"/>
<dbReference type="EMBL" id="CP127295">
    <property type="protein sequence ID" value="WIY06723.1"/>
    <property type="molecule type" value="Genomic_DNA"/>
</dbReference>
<keyword evidence="3" id="KW-1185">Reference proteome</keyword>
<evidence type="ECO:0000256" key="1">
    <source>
        <dbReference type="SAM" id="MobiDB-lite"/>
    </source>
</evidence>
<feature type="compositionally biased region" description="Low complexity" evidence="1">
    <location>
        <begin position="141"/>
        <end position="152"/>
    </location>
</feature>
<sequence length="293" mass="30353">MNQGTPRLAVLATAVVIGAAGLAGCATGPVDRRALCTGFDKLGSELMSANGLFDNAVFASAGDLADLADRYQGGGLSADATALERISDADATNGFELERATSGTAKVCGHPLGLGTTSYAETGSGSTQANGGYGSYGGYGYSPPTESVTSTAPEPPTSSSPTTPAGDEVSARATLQQQVDTDRTQVETLADKWVPQLSSKNHGLVAHGTTYDYRAIWADFTATRQAYPSALLLWSGDYTSYTKGDFWVTVANQSFPTGAAANAWCVAEHLDADHCFAKLVSHTHGPRGSTLPR</sequence>
<dbReference type="PROSITE" id="PS51257">
    <property type="entry name" value="PROKAR_LIPOPROTEIN"/>
    <property type="match status" value="1"/>
</dbReference>
<feature type="region of interest" description="Disordered" evidence="1">
    <location>
        <begin position="137"/>
        <end position="180"/>
    </location>
</feature>
<protein>
    <submittedName>
        <fullName evidence="2">Uncharacterized protein</fullName>
    </submittedName>
</protein>
<accession>A0A9Y2NPA7</accession>